<gene>
    <name evidence="1" type="ORF">F4562_005121</name>
</gene>
<accession>A0A7W9MJ22</accession>
<reference evidence="1 2" key="1">
    <citation type="submission" date="2020-08" db="EMBL/GenBank/DDBJ databases">
        <title>Sequencing the genomes of 1000 actinobacteria strains.</title>
        <authorList>
            <person name="Klenk H.-P."/>
        </authorList>
    </citation>
    <scope>NUCLEOTIDE SEQUENCE [LARGE SCALE GENOMIC DNA]</scope>
    <source>
        <strain evidence="1 2">DSM 46887</strain>
    </source>
</reference>
<dbReference type="Gene3D" id="1.25.40.10">
    <property type="entry name" value="Tetratricopeptide repeat domain"/>
    <property type="match status" value="1"/>
</dbReference>
<keyword evidence="2" id="KW-1185">Reference proteome</keyword>
<organism evidence="1 2">
    <name type="scientific">Streptosporangium becharense</name>
    <dbReference type="NCBI Taxonomy" id="1816182"/>
    <lineage>
        <taxon>Bacteria</taxon>
        <taxon>Bacillati</taxon>
        <taxon>Actinomycetota</taxon>
        <taxon>Actinomycetes</taxon>
        <taxon>Streptosporangiales</taxon>
        <taxon>Streptosporangiaceae</taxon>
        <taxon>Streptosporangium</taxon>
    </lineage>
</organism>
<evidence type="ECO:0000313" key="2">
    <source>
        <dbReference type="Proteomes" id="UP000540685"/>
    </source>
</evidence>
<dbReference type="EMBL" id="JACHMP010000001">
    <property type="protein sequence ID" value="MBB5822059.1"/>
    <property type="molecule type" value="Genomic_DNA"/>
</dbReference>
<dbReference type="RefSeq" id="WP_184544200.1">
    <property type="nucleotide sequence ID" value="NZ_JACHMP010000001.1"/>
</dbReference>
<comment type="caution">
    <text evidence="1">The sequence shown here is derived from an EMBL/GenBank/DDBJ whole genome shotgun (WGS) entry which is preliminary data.</text>
</comment>
<dbReference type="SUPFAM" id="SSF48452">
    <property type="entry name" value="TPR-like"/>
    <property type="match status" value="1"/>
</dbReference>
<protein>
    <submittedName>
        <fullName evidence="1">Uncharacterized protein</fullName>
    </submittedName>
</protein>
<evidence type="ECO:0000313" key="1">
    <source>
        <dbReference type="EMBL" id="MBB5822059.1"/>
    </source>
</evidence>
<proteinExistence type="predicted"/>
<name>A0A7W9MJ22_9ACTN</name>
<sequence length="478" mass="52548">MTQISRGGDRATLACATIIRNRTLAALPGPPSVAVIQQMVDEIHACCPRQTRFKCYRLAHGWTVEEAIERFHAMCDREGVRRRGLSERSWREWEAGARPDRDYTDLLCRLFQTGPVQLGFANDYTPEELRVVPSAPPALDLIMVAADEAGAHAEQAEASELGTGALERLRTQVIWVGRRYVSEAPLPLFVEMRELQERTRRALDKRVHPGQARELYFLSGALCGLMANVSMDMDRRVPADTLARAAWTYGKIAGHPALMGWARGMQASVALWDRRHGDAARYAEEGLTCVREGSGATRLHMLRARSYALLGRHREASEALLWAADARSAATDELHDEIAGEFAFRPAKERYYAAVTHLHLGDSASAIEAARESLGLYTSGEPENRSYGCESMASAHLTIAHLMEGDTSGAEEAVAPILALPPDRRISSLGTTLGTGRALLAGRPGAEQMARRIESFCAVGLPQQARHAISDVSDRSER</sequence>
<dbReference type="AlphaFoldDB" id="A0A7W9MJ22"/>
<dbReference type="Proteomes" id="UP000540685">
    <property type="component" value="Unassembled WGS sequence"/>
</dbReference>
<dbReference type="InterPro" id="IPR011990">
    <property type="entry name" value="TPR-like_helical_dom_sf"/>
</dbReference>